<keyword evidence="2" id="KW-0472">Membrane</keyword>
<evidence type="ECO:0000313" key="8">
    <source>
        <dbReference type="Proteomes" id="UP000811609"/>
    </source>
</evidence>
<proteinExistence type="predicted"/>
<name>A0A8T1PDF2_CARIL</name>
<evidence type="ECO:0000313" key="7">
    <source>
        <dbReference type="EMBL" id="KAG6642199.1"/>
    </source>
</evidence>
<dbReference type="Proteomes" id="UP000811609">
    <property type="component" value="Chromosome 9"/>
</dbReference>
<feature type="chain" id="PRO_5035731764" description="X8 domain-containing protein" evidence="5">
    <location>
        <begin position="27"/>
        <end position="122"/>
    </location>
</feature>
<evidence type="ECO:0000256" key="5">
    <source>
        <dbReference type="SAM" id="SignalP"/>
    </source>
</evidence>
<feature type="domain" description="X8" evidence="6">
    <location>
        <begin position="37"/>
        <end position="121"/>
    </location>
</feature>
<dbReference type="InterPro" id="IPR012946">
    <property type="entry name" value="X8"/>
</dbReference>
<evidence type="ECO:0000256" key="3">
    <source>
        <dbReference type="ARBA" id="ARBA00022729"/>
    </source>
</evidence>
<sequence length="122" mass="13431">MAKSTLSLPPVLLLLLLLLFLNSEESLKVANAQQADTWCIAKPSSSDAELTANINFSCDQVLDCGLIQEGGQCFLPNTLVHHASVVMNLYYKTMGKNYWNCDFRNSGLLSLTDPSHDSCTYV</sequence>
<protein>
    <recommendedName>
        <fullName evidence="6">X8 domain-containing protein</fullName>
    </recommendedName>
</protein>
<comment type="caution">
    <text evidence="7">The sequence shown here is derived from an EMBL/GenBank/DDBJ whole genome shotgun (WGS) entry which is preliminary data.</text>
</comment>
<reference evidence="7" key="1">
    <citation type="submission" date="2020-12" db="EMBL/GenBank/DDBJ databases">
        <title>WGS assembly of Carya illinoinensis cv. Pawnee.</title>
        <authorList>
            <person name="Platts A."/>
            <person name="Shu S."/>
            <person name="Wright S."/>
            <person name="Barry K."/>
            <person name="Edger P."/>
            <person name="Pires J.C."/>
            <person name="Schmutz J."/>
        </authorList>
    </citation>
    <scope>NUCLEOTIDE SEQUENCE</scope>
    <source>
        <tissue evidence="7">Leaf</tissue>
    </source>
</reference>
<evidence type="ECO:0000256" key="2">
    <source>
        <dbReference type="ARBA" id="ARBA00022622"/>
    </source>
</evidence>
<evidence type="ECO:0000259" key="6">
    <source>
        <dbReference type="SMART" id="SM00768"/>
    </source>
</evidence>
<keyword evidence="2" id="KW-0325">Glycoprotein</keyword>
<keyword evidence="4" id="KW-1015">Disulfide bond</keyword>
<keyword evidence="3 5" id="KW-0732">Signal</keyword>
<gene>
    <name evidence="7" type="ORF">CIPAW_09G126800</name>
</gene>
<dbReference type="AlphaFoldDB" id="A0A8T1PDF2"/>
<dbReference type="FunFam" id="1.20.58.1040:FF:000003">
    <property type="entry name" value="glucan endo-1,3-beta-glucosidase 7"/>
    <property type="match status" value="1"/>
</dbReference>
<dbReference type="SMART" id="SM00768">
    <property type="entry name" value="X8"/>
    <property type="match status" value="1"/>
</dbReference>
<evidence type="ECO:0000256" key="4">
    <source>
        <dbReference type="ARBA" id="ARBA00023157"/>
    </source>
</evidence>
<evidence type="ECO:0000256" key="1">
    <source>
        <dbReference type="ARBA" id="ARBA00004609"/>
    </source>
</evidence>
<dbReference type="GO" id="GO:0009506">
    <property type="term" value="C:plasmodesma"/>
    <property type="evidence" value="ECO:0007669"/>
    <property type="project" value="UniProtKB-ARBA"/>
</dbReference>
<dbReference type="InterPro" id="IPR044788">
    <property type="entry name" value="X8_dom_prot"/>
</dbReference>
<comment type="subcellular location">
    <subcellularLocation>
        <location evidence="1">Cell membrane</location>
        <topology evidence="1">Lipid-anchor</topology>
        <topology evidence="1">GPI-anchor</topology>
    </subcellularLocation>
</comment>
<keyword evidence="8" id="KW-1185">Reference proteome</keyword>
<dbReference type="PANTHER" id="PTHR31044">
    <property type="entry name" value="BETA-1,3 GLUCANASE"/>
    <property type="match status" value="1"/>
</dbReference>
<dbReference type="EMBL" id="CM031817">
    <property type="protein sequence ID" value="KAG6642199.1"/>
    <property type="molecule type" value="Genomic_DNA"/>
</dbReference>
<feature type="signal peptide" evidence="5">
    <location>
        <begin position="1"/>
        <end position="26"/>
    </location>
</feature>
<organism evidence="7 8">
    <name type="scientific">Carya illinoinensis</name>
    <name type="common">Pecan</name>
    <dbReference type="NCBI Taxonomy" id="32201"/>
    <lineage>
        <taxon>Eukaryota</taxon>
        <taxon>Viridiplantae</taxon>
        <taxon>Streptophyta</taxon>
        <taxon>Embryophyta</taxon>
        <taxon>Tracheophyta</taxon>
        <taxon>Spermatophyta</taxon>
        <taxon>Magnoliopsida</taxon>
        <taxon>eudicotyledons</taxon>
        <taxon>Gunneridae</taxon>
        <taxon>Pentapetalae</taxon>
        <taxon>rosids</taxon>
        <taxon>fabids</taxon>
        <taxon>Fagales</taxon>
        <taxon>Juglandaceae</taxon>
        <taxon>Carya</taxon>
    </lineage>
</organism>
<keyword evidence="2" id="KW-0336">GPI-anchor</keyword>
<dbReference type="Pfam" id="PF07983">
    <property type="entry name" value="X8"/>
    <property type="match status" value="1"/>
</dbReference>
<dbReference type="PANTHER" id="PTHR31044:SF71">
    <property type="entry name" value="MAJOR POLLEN ALLERGEN OLE E 10-LIKE"/>
    <property type="match status" value="1"/>
</dbReference>
<dbReference type="GO" id="GO:0005886">
    <property type="term" value="C:plasma membrane"/>
    <property type="evidence" value="ECO:0007669"/>
    <property type="project" value="UniProtKB-SubCell"/>
</dbReference>
<accession>A0A8T1PDF2</accession>
<keyword evidence="2" id="KW-0449">Lipoprotein</keyword>
<dbReference type="GO" id="GO:0098552">
    <property type="term" value="C:side of membrane"/>
    <property type="evidence" value="ECO:0007669"/>
    <property type="project" value="UniProtKB-KW"/>
</dbReference>